<accession>A0A7U7ESL3</accession>
<comment type="caution">
    <text evidence="1">The sequence shown here is derived from an EMBL/GenBank/DDBJ whole genome shotgun (WGS) entry which is preliminary data.</text>
</comment>
<reference evidence="1 2" key="1">
    <citation type="submission" date="2020-08" db="EMBL/GenBank/DDBJ databases">
        <authorList>
            <person name="Criscuolo A."/>
        </authorList>
    </citation>
    <scope>NUCLEOTIDE SEQUENCE [LARGE SCALE GENOMIC DNA]</scope>
    <source>
        <strain evidence="1">CIP111764</strain>
    </source>
</reference>
<dbReference type="Proteomes" id="UP000583387">
    <property type="component" value="Unassembled WGS sequence"/>
</dbReference>
<dbReference type="AlphaFoldDB" id="A0A7U7ESL3"/>
<keyword evidence="2" id="KW-1185">Reference proteome</keyword>
<evidence type="ECO:0000313" key="2">
    <source>
        <dbReference type="Proteomes" id="UP000583387"/>
    </source>
</evidence>
<organism evidence="1 2">
    <name type="scientific">Zestomonas carbonaria</name>
    <dbReference type="NCBI Taxonomy" id="2762745"/>
    <lineage>
        <taxon>Bacteria</taxon>
        <taxon>Pseudomonadati</taxon>
        <taxon>Pseudomonadota</taxon>
        <taxon>Gammaproteobacteria</taxon>
        <taxon>Pseudomonadales</taxon>
        <taxon>Pseudomonadaceae</taxon>
        <taxon>Zestomonas</taxon>
    </lineage>
</organism>
<name>A0A7U7ESL3_9GAMM</name>
<gene>
    <name evidence="1" type="ORF">PSEWESI4_04727</name>
</gene>
<proteinExistence type="predicted"/>
<evidence type="ECO:0000313" key="1">
    <source>
        <dbReference type="EMBL" id="CAD5110404.1"/>
    </source>
</evidence>
<dbReference type="RefSeq" id="WP_187673710.1">
    <property type="nucleotide sequence ID" value="NZ_CAJFCI010000086.1"/>
</dbReference>
<dbReference type="EMBL" id="CAJFCI010000086">
    <property type="protein sequence ID" value="CAD5110404.1"/>
    <property type="molecule type" value="Genomic_DNA"/>
</dbReference>
<protein>
    <submittedName>
        <fullName evidence="1">Uncharacterized protein</fullName>
    </submittedName>
</protein>
<sequence length="404" mass="44175">MFLNSSIYFWSFTSAQFIDDTQVGAQGQRYDTVFAWDLSGQYDIARAANDLAAAFEREKAIDKTWNRIYGAVNLGLGVLSIIPAVRVLRTGASGIRYAYAALDAALAANSIASGSTSLITGEGIDLGETMFASLEPRAIELHGSKPGDDDTGKIDWFERPSLDTNRSQVGVALQTGRANYAVMSNTLRSRLSMLIHNHGTDVRSVKNLSNVIGDAGEEAMVAAMVERMDFDPKNILGYSPAPGKIPHRIGLSNKSRHGLDVLVYVPPPPSLTARAPSSNGMRNRIDDARKPAPPIVMKFEERTLLVIETKSTLGYRRTPGLNDTQTNGVGKVDDVLNKIRTNHQMWSDNSLSSVDPNHMEKYKSLRRARSSGKIAYLHAQIFFDSNGQLNKNVGNGTGIQLNSW</sequence>